<comment type="caution">
    <text evidence="2">The sequence shown here is derived from an EMBL/GenBank/DDBJ whole genome shotgun (WGS) entry which is preliminary data.</text>
</comment>
<name>A0AAV4ZZ35_9AGAM</name>
<dbReference type="EMBL" id="BPWL01000002">
    <property type="protein sequence ID" value="GJJ07606.1"/>
    <property type="molecule type" value="Genomic_DNA"/>
</dbReference>
<evidence type="ECO:0000313" key="2">
    <source>
        <dbReference type="EMBL" id="GJJ07606.1"/>
    </source>
</evidence>
<sequence length="95" mass="10475">MSTSGPQETQNEGSRRRESLFTPPPDTNSMRSQSPASTILSSSLPTQRTINPGVRNLRDFSNLPLRRPLIKADLTITTNFDPADAELYALWGSAK</sequence>
<accession>A0AAV4ZZ35</accession>
<keyword evidence="3" id="KW-1185">Reference proteome</keyword>
<reference evidence="2" key="1">
    <citation type="submission" date="2021-10" db="EMBL/GenBank/DDBJ databases">
        <title>De novo Genome Assembly of Clathrus columnatus (Basidiomycota, Fungi) Using Illumina and Nanopore Sequence Data.</title>
        <authorList>
            <person name="Ogiso-Tanaka E."/>
            <person name="Itagaki H."/>
            <person name="Hosoya T."/>
            <person name="Hosaka K."/>
        </authorList>
    </citation>
    <scope>NUCLEOTIDE SEQUENCE</scope>
    <source>
        <strain evidence="2">MO-923</strain>
    </source>
</reference>
<protein>
    <submittedName>
        <fullName evidence="2">Uncharacterized protein</fullName>
    </submittedName>
</protein>
<feature type="region of interest" description="Disordered" evidence="1">
    <location>
        <begin position="1"/>
        <end position="55"/>
    </location>
</feature>
<feature type="compositionally biased region" description="Polar residues" evidence="1">
    <location>
        <begin position="27"/>
        <end position="50"/>
    </location>
</feature>
<evidence type="ECO:0000256" key="1">
    <source>
        <dbReference type="SAM" id="MobiDB-lite"/>
    </source>
</evidence>
<feature type="compositionally biased region" description="Polar residues" evidence="1">
    <location>
        <begin position="1"/>
        <end position="12"/>
    </location>
</feature>
<evidence type="ECO:0000313" key="3">
    <source>
        <dbReference type="Proteomes" id="UP001050691"/>
    </source>
</evidence>
<dbReference type="AlphaFoldDB" id="A0AAV4ZZ35"/>
<proteinExistence type="predicted"/>
<dbReference type="Proteomes" id="UP001050691">
    <property type="component" value="Unassembled WGS sequence"/>
</dbReference>
<gene>
    <name evidence="2" type="ORF">Clacol_001809</name>
</gene>
<organism evidence="2 3">
    <name type="scientific">Clathrus columnatus</name>
    <dbReference type="NCBI Taxonomy" id="1419009"/>
    <lineage>
        <taxon>Eukaryota</taxon>
        <taxon>Fungi</taxon>
        <taxon>Dikarya</taxon>
        <taxon>Basidiomycota</taxon>
        <taxon>Agaricomycotina</taxon>
        <taxon>Agaricomycetes</taxon>
        <taxon>Phallomycetidae</taxon>
        <taxon>Phallales</taxon>
        <taxon>Clathraceae</taxon>
        <taxon>Clathrus</taxon>
    </lineage>
</organism>